<feature type="domain" description="Winged helix-turn-helix" evidence="1">
    <location>
        <begin position="24"/>
        <end position="100"/>
    </location>
</feature>
<dbReference type="PANTHER" id="PTHR47691:SF3">
    <property type="entry name" value="HTH-TYPE TRANSCRIPTIONAL REGULATOR RV0890C-RELATED"/>
    <property type="match status" value="1"/>
</dbReference>
<dbReference type="PANTHER" id="PTHR47691">
    <property type="entry name" value="REGULATOR-RELATED"/>
    <property type="match status" value="1"/>
</dbReference>
<accession>A0ABW3BMT5</accession>
<dbReference type="EMBL" id="JBHTHR010001577">
    <property type="protein sequence ID" value="MFD0804345.1"/>
    <property type="molecule type" value="Genomic_DNA"/>
</dbReference>
<dbReference type="Pfam" id="PF25872">
    <property type="entry name" value="HTH_77"/>
    <property type="match status" value="1"/>
</dbReference>
<keyword evidence="2" id="KW-0067">ATP-binding</keyword>
<comment type="caution">
    <text evidence="2">The sequence shown here is derived from an EMBL/GenBank/DDBJ whole genome shotgun (WGS) entry which is preliminary data.</text>
</comment>
<protein>
    <submittedName>
        <fullName evidence="2">ATP-binding protein</fullName>
    </submittedName>
</protein>
<dbReference type="InterPro" id="IPR058852">
    <property type="entry name" value="HTH_77"/>
</dbReference>
<evidence type="ECO:0000313" key="3">
    <source>
        <dbReference type="Proteomes" id="UP001596956"/>
    </source>
</evidence>
<dbReference type="Proteomes" id="UP001596956">
    <property type="component" value="Unassembled WGS sequence"/>
</dbReference>
<gene>
    <name evidence="2" type="ORF">ACFQZU_23925</name>
</gene>
<keyword evidence="3" id="KW-1185">Reference proteome</keyword>
<evidence type="ECO:0000313" key="2">
    <source>
        <dbReference type="EMBL" id="MFD0804345.1"/>
    </source>
</evidence>
<sequence length="192" mass="21480">AGARAAPRRQQTLQAVVDWSWELLSEAERTVLRRLSVHAEGCDLEAVEAVCADEGDRTGDVVDPLARLVERSLVTAVEGTDGPRYRLLESIGAYAAERLAEACEAEAVRERHMRHYADLAERADTHLRGRDQQSWLRRLDQESANLRTAFDTAERIGASDAAVCLAVAPFWYRYLRGRLGEAHRLLARADEL</sequence>
<proteinExistence type="predicted"/>
<feature type="non-terminal residue" evidence="2">
    <location>
        <position position="192"/>
    </location>
</feature>
<reference evidence="3" key="1">
    <citation type="journal article" date="2019" name="Int. J. Syst. Evol. Microbiol.">
        <title>The Global Catalogue of Microorganisms (GCM) 10K type strain sequencing project: providing services to taxonomists for standard genome sequencing and annotation.</title>
        <authorList>
            <consortium name="The Broad Institute Genomics Platform"/>
            <consortium name="The Broad Institute Genome Sequencing Center for Infectious Disease"/>
            <person name="Wu L."/>
            <person name="Ma J."/>
        </authorList>
    </citation>
    <scope>NUCLEOTIDE SEQUENCE [LARGE SCALE GENOMIC DNA]</scope>
    <source>
        <strain evidence="3">CCUG 63369</strain>
    </source>
</reference>
<name>A0ABW3BMT5_9ACTN</name>
<dbReference type="GO" id="GO:0005524">
    <property type="term" value="F:ATP binding"/>
    <property type="evidence" value="ECO:0007669"/>
    <property type="project" value="UniProtKB-KW"/>
</dbReference>
<evidence type="ECO:0000259" key="1">
    <source>
        <dbReference type="Pfam" id="PF25872"/>
    </source>
</evidence>
<keyword evidence="2" id="KW-0547">Nucleotide-binding</keyword>
<organism evidence="2 3">
    <name type="scientific">Streptomonospora algeriensis</name>
    <dbReference type="NCBI Taxonomy" id="995084"/>
    <lineage>
        <taxon>Bacteria</taxon>
        <taxon>Bacillati</taxon>
        <taxon>Actinomycetota</taxon>
        <taxon>Actinomycetes</taxon>
        <taxon>Streptosporangiales</taxon>
        <taxon>Nocardiopsidaceae</taxon>
        <taxon>Streptomonospora</taxon>
    </lineage>
</organism>
<feature type="non-terminal residue" evidence="2">
    <location>
        <position position="1"/>
    </location>
</feature>